<feature type="domain" description="N-acetyltransferase" evidence="1">
    <location>
        <begin position="1"/>
        <end position="142"/>
    </location>
</feature>
<dbReference type="GO" id="GO:0016747">
    <property type="term" value="F:acyltransferase activity, transferring groups other than amino-acyl groups"/>
    <property type="evidence" value="ECO:0007669"/>
    <property type="project" value="InterPro"/>
</dbReference>
<organism evidence="2 3">
    <name type="scientific">Burkholderia territorii</name>
    <dbReference type="NCBI Taxonomy" id="1503055"/>
    <lineage>
        <taxon>Bacteria</taxon>
        <taxon>Pseudomonadati</taxon>
        <taxon>Pseudomonadota</taxon>
        <taxon>Betaproteobacteria</taxon>
        <taxon>Burkholderiales</taxon>
        <taxon>Burkholderiaceae</taxon>
        <taxon>Burkholderia</taxon>
        <taxon>Burkholderia cepacia complex</taxon>
    </lineage>
</organism>
<dbReference type="CDD" id="cd04301">
    <property type="entry name" value="NAT_SF"/>
    <property type="match status" value="1"/>
</dbReference>
<reference evidence="2 3" key="1">
    <citation type="submission" date="2015-11" db="EMBL/GenBank/DDBJ databases">
        <title>Expanding the genomic diversity of Burkholderia species for the development of highly accurate diagnostics.</title>
        <authorList>
            <person name="Sahl J."/>
            <person name="Keim P."/>
            <person name="Wagner D."/>
        </authorList>
    </citation>
    <scope>NUCLEOTIDE SEQUENCE [LARGE SCALE GENOMIC DNA]</scope>
    <source>
        <strain evidence="2 3">MSMB1301WGS</strain>
    </source>
</reference>
<dbReference type="SUPFAM" id="SSF55729">
    <property type="entry name" value="Acyl-CoA N-acyltransferases (Nat)"/>
    <property type="match status" value="1"/>
</dbReference>
<evidence type="ECO:0000313" key="3">
    <source>
        <dbReference type="Proteomes" id="UP000062317"/>
    </source>
</evidence>
<dbReference type="InterPro" id="IPR000182">
    <property type="entry name" value="GNAT_dom"/>
</dbReference>
<dbReference type="EMBL" id="LPEQ01000130">
    <property type="protein sequence ID" value="KVV38924.1"/>
    <property type="molecule type" value="Genomic_DNA"/>
</dbReference>
<comment type="caution">
    <text evidence="2">The sequence shown here is derived from an EMBL/GenBank/DDBJ whole genome shotgun (WGS) entry which is preliminary data.</text>
</comment>
<accession>A0A106E751</accession>
<dbReference type="Gene3D" id="3.40.630.30">
    <property type="match status" value="1"/>
</dbReference>
<dbReference type="NCBIfam" id="NF040501">
    <property type="entry name" value="resist_ArsN2"/>
    <property type="match status" value="1"/>
</dbReference>
<name>A0A106E751_9BURK</name>
<sequence>MQLRPAASSDLAAIDALLRASNLPVAGVAEYLEHFVVQADPHGLSGCGGLEYHGDFALLRSIAVAPAARGHGVGRAIVTRLIAACRARPVHSIGLLTTTAEDYFAGFGFVRVARNDVPRPLLASSQFQRVCPDTATAMLLAC</sequence>
<evidence type="ECO:0000313" key="2">
    <source>
        <dbReference type="EMBL" id="KVV38924.1"/>
    </source>
</evidence>
<keyword evidence="2" id="KW-0808">Transferase</keyword>
<dbReference type="Proteomes" id="UP000062317">
    <property type="component" value="Unassembled WGS sequence"/>
</dbReference>
<dbReference type="AlphaFoldDB" id="A0A106E751"/>
<dbReference type="PROSITE" id="PS51186">
    <property type="entry name" value="GNAT"/>
    <property type="match status" value="1"/>
</dbReference>
<evidence type="ECO:0000259" key="1">
    <source>
        <dbReference type="PROSITE" id="PS51186"/>
    </source>
</evidence>
<dbReference type="Pfam" id="PF13508">
    <property type="entry name" value="Acetyltransf_7"/>
    <property type="match status" value="1"/>
</dbReference>
<dbReference type="InterPro" id="IPR016181">
    <property type="entry name" value="Acyl_CoA_acyltransferase"/>
</dbReference>
<keyword evidence="3" id="KW-1185">Reference proteome</keyword>
<gene>
    <name evidence="2" type="ORF">WT27_15200</name>
</gene>
<protein>
    <submittedName>
        <fullName evidence="2">GCN5 family acetyltransferase</fullName>
    </submittedName>
</protein>
<proteinExistence type="predicted"/>